<dbReference type="HOGENOM" id="CLU_1408174_0_0_6"/>
<gene>
    <name evidence="1" type="ordered locus">Tgr7_1996</name>
</gene>
<dbReference type="AlphaFoldDB" id="B8GT62"/>
<dbReference type="eggNOG" id="COG1416">
    <property type="taxonomic scope" value="Bacteria"/>
</dbReference>
<dbReference type="EMBL" id="CP001339">
    <property type="protein sequence ID" value="ACL73077.1"/>
    <property type="molecule type" value="Genomic_DNA"/>
</dbReference>
<dbReference type="Proteomes" id="UP000002383">
    <property type="component" value="Chromosome"/>
</dbReference>
<organism evidence="1 2">
    <name type="scientific">Thioalkalivibrio sulfidiphilus (strain HL-EbGR7)</name>
    <dbReference type="NCBI Taxonomy" id="396588"/>
    <lineage>
        <taxon>Bacteria</taxon>
        <taxon>Pseudomonadati</taxon>
        <taxon>Pseudomonadota</taxon>
        <taxon>Gammaproteobacteria</taxon>
        <taxon>Chromatiales</taxon>
        <taxon>Ectothiorhodospiraceae</taxon>
        <taxon>Thioalkalivibrio</taxon>
    </lineage>
</organism>
<proteinExistence type="predicted"/>
<dbReference type="KEGG" id="tgr:Tgr7_1996"/>
<sequence length="193" mass="21727" precursor="true">MLRRMSQYRTMCRAGWWTRLRLSGIPVLQSLLVCALALGTPTWADPDLPPEFYPEHHQVDALLETNPPPHGVMFLIRNEREDVLVELLPRARYYIERLQERLPGTHMAVISYGPELVALSHAKRADYPGLQDEAVALAEMDNVDLHLCGAFAADVNLDAGDFPPELDVVPSSTATYQDYEALGYETIVLQPAW</sequence>
<accession>B8GT62</accession>
<evidence type="ECO:0000313" key="1">
    <source>
        <dbReference type="EMBL" id="ACL73077.1"/>
    </source>
</evidence>
<dbReference type="SUPFAM" id="SSF75169">
    <property type="entry name" value="DsrEFH-like"/>
    <property type="match status" value="1"/>
</dbReference>
<dbReference type="Gene3D" id="3.40.1260.10">
    <property type="entry name" value="DsrEFH-like"/>
    <property type="match status" value="1"/>
</dbReference>
<dbReference type="STRING" id="396588.Tgr7_1996"/>
<name>B8GT62_THISH</name>
<dbReference type="InterPro" id="IPR027396">
    <property type="entry name" value="DsrEFH-like"/>
</dbReference>
<keyword evidence="2" id="KW-1185">Reference proteome</keyword>
<evidence type="ECO:0000313" key="2">
    <source>
        <dbReference type="Proteomes" id="UP000002383"/>
    </source>
</evidence>
<reference evidence="1 2" key="1">
    <citation type="journal article" date="2011" name="Stand. Genomic Sci.">
        <title>Complete genome sequence of 'Thioalkalivibrio sulfidophilus' HL-EbGr7.</title>
        <authorList>
            <person name="Muyzer G."/>
            <person name="Sorokin D.Y."/>
            <person name="Mavromatis K."/>
            <person name="Lapidus A."/>
            <person name="Clum A."/>
            <person name="Ivanova N."/>
            <person name="Pati A."/>
            <person name="d'Haeseleer P."/>
            <person name="Woyke T."/>
            <person name="Kyrpides N.C."/>
        </authorList>
    </citation>
    <scope>NUCLEOTIDE SEQUENCE [LARGE SCALE GENOMIC DNA]</scope>
    <source>
        <strain evidence="1 2">HL-EbGR7</strain>
    </source>
</reference>
<protein>
    <submittedName>
        <fullName evidence="1">Uncharacterized protein</fullName>
    </submittedName>
</protein>